<evidence type="ECO:0000256" key="5">
    <source>
        <dbReference type="ARBA" id="ARBA00023242"/>
    </source>
</evidence>
<evidence type="ECO:0000313" key="9">
    <source>
        <dbReference type="Proteomes" id="UP000078512"/>
    </source>
</evidence>
<dbReference type="GO" id="GO:0000460">
    <property type="term" value="P:maturation of 5.8S rRNA"/>
    <property type="evidence" value="ECO:0007669"/>
    <property type="project" value="TreeGrafter"/>
</dbReference>
<feature type="region of interest" description="Disordered" evidence="7">
    <location>
        <begin position="1"/>
        <end position="23"/>
    </location>
</feature>
<dbReference type="Proteomes" id="UP000078512">
    <property type="component" value="Unassembled WGS sequence"/>
</dbReference>
<organism evidence="8 9">
    <name type="scientific">Linnemannia elongata AG-77</name>
    <dbReference type="NCBI Taxonomy" id="1314771"/>
    <lineage>
        <taxon>Eukaryota</taxon>
        <taxon>Fungi</taxon>
        <taxon>Fungi incertae sedis</taxon>
        <taxon>Mucoromycota</taxon>
        <taxon>Mortierellomycotina</taxon>
        <taxon>Mortierellomycetes</taxon>
        <taxon>Mortierellales</taxon>
        <taxon>Mortierellaceae</taxon>
        <taxon>Linnemannia</taxon>
    </lineage>
</organism>
<sequence length="246" mass="26047">MPPKVTQQQQQQLQQEPLSPTLSANHRNATNALLDSLAGLESMLAPLFASTSALSETVAKLDTEKRCQLELLLAYALNTLVFINLKTNGTAPSSHPVMLELKRIKGYTEKLRQVTQGVPASTMEVDKDAAARFIKGALAANLVADRKAAEEQDPQGTHVRFDQGSSSTTTTRTTVTSGTSSSSSTSPSPSVEAAAGTPAEATADATAAQVGEGSSSAGHQQQQQQQLKKRAMDPFHGYDGNKKSKP</sequence>
<dbReference type="OrthoDB" id="10261072at2759"/>
<keyword evidence="3 6" id="KW-0698">rRNA processing</keyword>
<comment type="similarity">
    <text evidence="2 6">Belongs to the C1D family.</text>
</comment>
<dbReference type="GO" id="GO:0000178">
    <property type="term" value="C:exosome (RNase complex)"/>
    <property type="evidence" value="ECO:0007669"/>
    <property type="project" value="TreeGrafter"/>
</dbReference>
<protein>
    <recommendedName>
        <fullName evidence="6">Exosome complex protein</fullName>
    </recommendedName>
</protein>
<evidence type="ECO:0000256" key="6">
    <source>
        <dbReference type="RuleBase" id="RU368003"/>
    </source>
</evidence>
<accession>A0A197JTJ1</accession>
<dbReference type="GO" id="GO:0005730">
    <property type="term" value="C:nucleolus"/>
    <property type="evidence" value="ECO:0007669"/>
    <property type="project" value="TreeGrafter"/>
</dbReference>
<dbReference type="InterPro" id="IPR011082">
    <property type="entry name" value="Exosome-assoc_fac/DNA_repair"/>
</dbReference>
<dbReference type="GO" id="GO:0003723">
    <property type="term" value="F:RNA binding"/>
    <property type="evidence" value="ECO:0007669"/>
    <property type="project" value="UniProtKB-UniRule"/>
</dbReference>
<name>A0A197JTJ1_9FUNG</name>
<keyword evidence="5 6" id="KW-0539">Nucleus</keyword>
<keyword evidence="9" id="KW-1185">Reference proteome</keyword>
<dbReference type="PANTHER" id="PTHR15341">
    <property type="entry name" value="SUN-COR STEROID HORMONE RECEPTOR CO-REPRESSOR"/>
    <property type="match status" value="1"/>
</dbReference>
<dbReference type="GO" id="GO:0003677">
    <property type="term" value="F:DNA binding"/>
    <property type="evidence" value="ECO:0007669"/>
    <property type="project" value="TreeGrafter"/>
</dbReference>
<feature type="compositionally biased region" description="Low complexity" evidence="7">
    <location>
        <begin position="164"/>
        <end position="208"/>
    </location>
</feature>
<dbReference type="InterPro" id="IPR007146">
    <property type="entry name" value="Sas10/Utp3/C1D"/>
</dbReference>
<evidence type="ECO:0000313" key="8">
    <source>
        <dbReference type="EMBL" id="OAQ27624.1"/>
    </source>
</evidence>
<dbReference type="GO" id="GO:0010468">
    <property type="term" value="P:regulation of gene expression"/>
    <property type="evidence" value="ECO:0007669"/>
    <property type="project" value="TreeGrafter"/>
</dbReference>
<evidence type="ECO:0000256" key="4">
    <source>
        <dbReference type="ARBA" id="ARBA00022884"/>
    </source>
</evidence>
<feature type="region of interest" description="Disordered" evidence="7">
    <location>
        <begin position="148"/>
        <end position="246"/>
    </location>
</feature>
<dbReference type="Pfam" id="PF04000">
    <property type="entry name" value="Sas10_Utp3"/>
    <property type="match status" value="1"/>
</dbReference>
<evidence type="ECO:0000256" key="2">
    <source>
        <dbReference type="ARBA" id="ARBA00009154"/>
    </source>
</evidence>
<dbReference type="AlphaFoldDB" id="A0A197JTJ1"/>
<keyword evidence="4 6" id="KW-0694">RNA-binding</keyword>
<reference evidence="8 9" key="1">
    <citation type="submission" date="2016-05" db="EMBL/GenBank/DDBJ databases">
        <title>Genome sequencing reveals origins of a unique bacterial endosymbiosis in the earliest lineages of terrestrial Fungi.</title>
        <authorList>
            <consortium name="DOE Joint Genome Institute"/>
            <person name="Uehling J."/>
            <person name="Gryganskyi A."/>
            <person name="Hameed K."/>
            <person name="Tschaplinski T."/>
            <person name="Misztal P."/>
            <person name="Wu S."/>
            <person name="Desiro A."/>
            <person name="Vande Pol N."/>
            <person name="Du Z.-Y."/>
            <person name="Zienkiewicz A."/>
            <person name="Zienkiewicz K."/>
            <person name="Morin E."/>
            <person name="Tisserant E."/>
            <person name="Splivallo R."/>
            <person name="Hainaut M."/>
            <person name="Henrissat B."/>
            <person name="Ohm R."/>
            <person name="Kuo A."/>
            <person name="Yan J."/>
            <person name="Lipzen A."/>
            <person name="Nolan M."/>
            <person name="Labutti K."/>
            <person name="Barry K."/>
            <person name="Goldstein A."/>
            <person name="Labbe J."/>
            <person name="Schadt C."/>
            <person name="Tuskan G."/>
            <person name="Grigoriev I."/>
            <person name="Martin F."/>
            <person name="Vilgalys R."/>
            <person name="Bonito G."/>
        </authorList>
    </citation>
    <scope>NUCLEOTIDE SEQUENCE [LARGE SCALE GENOMIC DNA]</scope>
    <source>
        <strain evidence="8 9">AG-77</strain>
    </source>
</reference>
<comment type="subcellular location">
    <subcellularLocation>
        <location evidence="1 6">Nucleus</location>
    </subcellularLocation>
</comment>
<evidence type="ECO:0000256" key="7">
    <source>
        <dbReference type="SAM" id="MobiDB-lite"/>
    </source>
</evidence>
<dbReference type="STRING" id="1314771.A0A197JTJ1"/>
<proteinExistence type="inferred from homology"/>
<gene>
    <name evidence="8" type="ORF">K457DRAFT_139345</name>
</gene>
<comment type="function">
    <text evidence="6">Required for exosome-dependent processing of pre-rRNA and small nucleolar RNA (snRNA) precursors. Involved in processing of 35S pre-rRNA at the A0, A1 and A2 sites.</text>
</comment>
<dbReference type="PANTHER" id="PTHR15341:SF3">
    <property type="entry name" value="NUCLEAR NUCLEIC ACID-BINDING PROTEIN C1D"/>
    <property type="match status" value="1"/>
</dbReference>
<evidence type="ECO:0000256" key="3">
    <source>
        <dbReference type="ARBA" id="ARBA00022552"/>
    </source>
</evidence>
<dbReference type="EMBL" id="KV442055">
    <property type="protein sequence ID" value="OAQ27624.1"/>
    <property type="molecule type" value="Genomic_DNA"/>
</dbReference>
<evidence type="ECO:0000256" key="1">
    <source>
        <dbReference type="ARBA" id="ARBA00004123"/>
    </source>
</evidence>